<feature type="region of interest" description="Disordered" evidence="1">
    <location>
        <begin position="1"/>
        <end position="63"/>
    </location>
</feature>
<protein>
    <submittedName>
        <fullName evidence="2">Uncharacterized protein</fullName>
    </submittedName>
</protein>
<accession>A0ABR2Q7H8</accession>
<keyword evidence="3" id="KW-1185">Reference proteome</keyword>
<evidence type="ECO:0000256" key="1">
    <source>
        <dbReference type="SAM" id="MobiDB-lite"/>
    </source>
</evidence>
<name>A0ABR2Q7H8_9ROSI</name>
<dbReference type="EMBL" id="JBBPBN010000044">
    <property type="protein sequence ID" value="KAK8996628.1"/>
    <property type="molecule type" value="Genomic_DNA"/>
</dbReference>
<dbReference type="Proteomes" id="UP001396334">
    <property type="component" value="Unassembled WGS sequence"/>
</dbReference>
<proteinExistence type="predicted"/>
<feature type="compositionally biased region" description="Polar residues" evidence="1">
    <location>
        <begin position="1"/>
        <end position="12"/>
    </location>
</feature>
<evidence type="ECO:0000313" key="3">
    <source>
        <dbReference type="Proteomes" id="UP001396334"/>
    </source>
</evidence>
<sequence length="145" mass="15859">MLSIALTSTSNKPYELGLNLHSKQNASPNHSQAKKNAKFSSESSSDFSPDSVQSTAPTNWTRLNCNGEDEVEKPICMGKKQLGKVTRERGSNVSNANLLEAHGLEGLSPSHEVGNHLAGRVIEDLNYMGFSNNDLMLSSYYEDLE</sequence>
<reference evidence="2 3" key="1">
    <citation type="journal article" date="2024" name="G3 (Bethesda)">
        <title>Genome assembly of Hibiscus sabdariffa L. provides insights into metabolisms of medicinal natural products.</title>
        <authorList>
            <person name="Kim T."/>
        </authorList>
    </citation>
    <scope>NUCLEOTIDE SEQUENCE [LARGE SCALE GENOMIC DNA]</scope>
    <source>
        <strain evidence="2">TK-2024</strain>
        <tissue evidence="2">Old leaves</tissue>
    </source>
</reference>
<comment type="caution">
    <text evidence="2">The sequence shown here is derived from an EMBL/GenBank/DDBJ whole genome shotgun (WGS) entry which is preliminary data.</text>
</comment>
<organism evidence="2 3">
    <name type="scientific">Hibiscus sabdariffa</name>
    <name type="common">roselle</name>
    <dbReference type="NCBI Taxonomy" id="183260"/>
    <lineage>
        <taxon>Eukaryota</taxon>
        <taxon>Viridiplantae</taxon>
        <taxon>Streptophyta</taxon>
        <taxon>Embryophyta</taxon>
        <taxon>Tracheophyta</taxon>
        <taxon>Spermatophyta</taxon>
        <taxon>Magnoliopsida</taxon>
        <taxon>eudicotyledons</taxon>
        <taxon>Gunneridae</taxon>
        <taxon>Pentapetalae</taxon>
        <taxon>rosids</taxon>
        <taxon>malvids</taxon>
        <taxon>Malvales</taxon>
        <taxon>Malvaceae</taxon>
        <taxon>Malvoideae</taxon>
        <taxon>Hibiscus</taxon>
    </lineage>
</organism>
<evidence type="ECO:0000313" key="2">
    <source>
        <dbReference type="EMBL" id="KAK8996628.1"/>
    </source>
</evidence>
<gene>
    <name evidence="2" type="ORF">V6N11_081894</name>
</gene>
<feature type="compositionally biased region" description="Low complexity" evidence="1">
    <location>
        <begin position="40"/>
        <end position="54"/>
    </location>
</feature>
<feature type="compositionally biased region" description="Polar residues" evidence="1">
    <location>
        <begin position="21"/>
        <end position="31"/>
    </location>
</feature>